<dbReference type="EMBL" id="OC919456">
    <property type="protein sequence ID" value="CAD7651374.1"/>
    <property type="molecule type" value="Genomic_DNA"/>
</dbReference>
<accession>A0A7R9M114</accession>
<dbReference type="Pfam" id="PF05057">
    <property type="entry name" value="DUF676"/>
    <property type="match status" value="1"/>
</dbReference>
<evidence type="ECO:0000259" key="1">
    <source>
        <dbReference type="Pfam" id="PF05057"/>
    </source>
</evidence>
<evidence type="ECO:0000313" key="2">
    <source>
        <dbReference type="EMBL" id="CAD7651374.1"/>
    </source>
</evidence>
<dbReference type="OrthoDB" id="273452at2759"/>
<dbReference type="Proteomes" id="UP000728032">
    <property type="component" value="Unassembled WGS sequence"/>
</dbReference>
<dbReference type="Gene3D" id="3.40.50.1820">
    <property type="entry name" value="alpha/beta hydrolase"/>
    <property type="match status" value="1"/>
</dbReference>
<name>A0A7R9M114_9ACAR</name>
<dbReference type="PANTHER" id="PTHR12482:SF5">
    <property type="entry name" value="DUF676 DOMAIN-CONTAINING PROTEIN"/>
    <property type="match status" value="1"/>
</dbReference>
<dbReference type="InterPro" id="IPR044294">
    <property type="entry name" value="Lipase-like"/>
</dbReference>
<sequence length="138" mass="15702">MISAYHFIGHSLGNIIIRAALTRKHDFIERWKDKLHTFLSLSGPHLGLAYNNSGLVNMGLWFMQKWKKSGSLLQLAMKDSSDPRQTYLYRLSQESGLEYFKNILLCGSSQDHYVPIHSAHIELCNSSLNDTSPNGSYK</sequence>
<dbReference type="EMBL" id="CAJPVJ010004631">
    <property type="protein sequence ID" value="CAG2168787.1"/>
    <property type="molecule type" value="Genomic_DNA"/>
</dbReference>
<evidence type="ECO:0000313" key="3">
    <source>
        <dbReference type="Proteomes" id="UP000728032"/>
    </source>
</evidence>
<gene>
    <name evidence="2" type="ORF">ONB1V03_LOCUS8271</name>
</gene>
<feature type="domain" description="DUF676" evidence="1">
    <location>
        <begin position="7"/>
        <end position="122"/>
    </location>
</feature>
<proteinExistence type="predicted"/>
<organism evidence="2">
    <name type="scientific">Oppiella nova</name>
    <dbReference type="NCBI Taxonomy" id="334625"/>
    <lineage>
        <taxon>Eukaryota</taxon>
        <taxon>Metazoa</taxon>
        <taxon>Ecdysozoa</taxon>
        <taxon>Arthropoda</taxon>
        <taxon>Chelicerata</taxon>
        <taxon>Arachnida</taxon>
        <taxon>Acari</taxon>
        <taxon>Acariformes</taxon>
        <taxon>Sarcoptiformes</taxon>
        <taxon>Oribatida</taxon>
        <taxon>Brachypylina</taxon>
        <taxon>Oppioidea</taxon>
        <taxon>Oppiidae</taxon>
        <taxon>Oppiella</taxon>
    </lineage>
</organism>
<dbReference type="InterPro" id="IPR007751">
    <property type="entry name" value="DUF676_lipase-like"/>
</dbReference>
<protein>
    <recommendedName>
        <fullName evidence="1">DUF676 domain-containing protein</fullName>
    </recommendedName>
</protein>
<dbReference type="SUPFAM" id="SSF53474">
    <property type="entry name" value="alpha/beta-Hydrolases"/>
    <property type="match status" value="1"/>
</dbReference>
<dbReference type="InterPro" id="IPR029058">
    <property type="entry name" value="AB_hydrolase_fold"/>
</dbReference>
<dbReference type="PANTHER" id="PTHR12482">
    <property type="entry name" value="LIPASE ROG1-RELATED-RELATED"/>
    <property type="match status" value="1"/>
</dbReference>
<keyword evidence="3" id="KW-1185">Reference proteome</keyword>
<reference evidence="2" key="1">
    <citation type="submission" date="2020-11" db="EMBL/GenBank/DDBJ databases">
        <authorList>
            <person name="Tran Van P."/>
        </authorList>
    </citation>
    <scope>NUCLEOTIDE SEQUENCE</scope>
</reference>
<dbReference type="AlphaFoldDB" id="A0A7R9M114"/>